<feature type="region of interest" description="Disordered" evidence="1">
    <location>
        <begin position="1"/>
        <end position="32"/>
    </location>
</feature>
<name>A0A1G9X0A5_9HYPH</name>
<accession>A0A1G9X0A5</accession>
<dbReference type="Proteomes" id="UP000198704">
    <property type="component" value="Unassembled WGS sequence"/>
</dbReference>
<evidence type="ECO:0000313" key="2">
    <source>
        <dbReference type="EMBL" id="SDM90128.1"/>
    </source>
</evidence>
<keyword evidence="3" id="KW-1185">Reference proteome</keyword>
<evidence type="ECO:0000256" key="1">
    <source>
        <dbReference type="SAM" id="MobiDB-lite"/>
    </source>
</evidence>
<dbReference type="EMBL" id="FNHS01000004">
    <property type="protein sequence ID" value="SDM90128.1"/>
    <property type="molecule type" value="Genomic_DNA"/>
</dbReference>
<gene>
    <name evidence="2" type="ORF">SAMN05216360_104195</name>
</gene>
<reference evidence="3" key="1">
    <citation type="submission" date="2016-10" db="EMBL/GenBank/DDBJ databases">
        <authorList>
            <person name="Varghese N."/>
            <person name="Submissions S."/>
        </authorList>
    </citation>
    <scope>NUCLEOTIDE SEQUENCE [LARGE SCALE GENOMIC DNA]</scope>
    <source>
        <strain evidence="3">BL47</strain>
    </source>
</reference>
<sequence>MPGTAASDWGFPSTPGQARTERNAMSTDTEKHRELLGALRDSQGKGDGSFEKAVTAAFEHVFEHLARLNDHVSPGGPDGGDRHLQPGESPTLR</sequence>
<feature type="region of interest" description="Disordered" evidence="1">
    <location>
        <begin position="69"/>
        <end position="93"/>
    </location>
</feature>
<organism evidence="2 3">
    <name type="scientific">Methylobacterium phyllostachyos</name>
    <dbReference type="NCBI Taxonomy" id="582672"/>
    <lineage>
        <taxon>Bacteria</taxon>
        <taxon>Pseudomonadati</taxon>
        <taxon>Pseudomonadota</taxon>
        <taxon>Alphaproteobacteria</taxon>
        <taxon>Hyphomicrobiales</taxon>
        <taxon>Methylobacteriaceae</taxon>
        <taxon>Methylobacterium</taxon>
    </lineage>
</organism>
<evidence type="ECO:0000313" key="3">
    <source>
        <dbReference type="Proteomes" id="UP000198704"/>
    </source>
</evidence>
<dbReference type="AlphaFoldDB" id="A0A1G9X0A5"/>
<proteinExistence type="predicted"/>
<protein>
    <submittedName>
        <fullName evidence="2">Uncharacterized protein</fullName>
    </submittedName>
</protein>